<comment type="subcellular location">
    <subcellularLocation>
        <location evidence="1">Membrane</location>
        <topology evidence="1">Multi-pass membrane protein</topology>
    </subcellularLocation>
</comment>
<evidence type="ECO:0000256" key="1">
    <source>
        <dbReference type="ARBA" id="ARBA00004141"/>
    </source>
</evidence>
<dbReference type="AlphaFoldDB" id="E6QH80"/>
<feature type="domain" description="P-type ATPase A" evidence="10">
    <location>
        <begin position="2"/>
        <end position="87"/>
    </location>
</feature>
<evidence type="ECO:0000256" key="2">
    <source>
        <dbReference type="ARBA" id="ARBA00022692"/>
    </source>
</evidence>
<dbReference type="FunFam" id="2.70.150.10:FF:000002">
    <property type="entry name" value="Copper-transporting ATPase 1, putative"/>
    <property type="match status" value="1"/>
</dbReference>
<keyword evidence="4" id="KW-0547">Nucleotide-binding</keyword>
<dbReference type="GO" id="GO:0043682">
    <property type="term" value="F:P-type divalent copper transporter activity"/>
    <property type="evidence" value="ECO:0007669"/>
    <property type="project" value="TreeGrafter"/>
</dbReference>
<evidence type="ECO:0000313" key="11">
    <source>
        <dbReference type="EMBL" id="CBI06594.1"/>
    </source>
</evidence>
<dbReference type="GO" id="GO:0016020">
    <property type="term" value="C:membrane"/>
    <property type="evidence" value="ECO:0007669"/>
    <property type="project" value="UniProtKB-SubCell"/>
</dbReference>
<dbReference type="Gene3D" id="2.70.150.10">
    <property type="entry name" value="Calcium-transporting ATPase, cytoplasmic transduction domain A"/>
    <property type="match status" value="1"/>
</dbReference>
<evidence type="ECO:0000256" key="8">
    <source>
        <dbReference type="ARBA" id="ARBA00023136"/>
    </source>
</evidence>
<keyword evidence="3" id="KW-0479">Metal-binding</keyword>
<evidence type="ECO:0000256" key="5">
    <source>
        <dbReference type="ARBA" id="ARBA00022840"/>
    </source>
</evidence>
<keyword evidence="6" id="KW-1278">Translocase</keyword>
<evidence type="ECO:0000256" key="3">
    <source>
        <dbReference type="ARBA" id="ARBA00022723"/>
    </source>
</evidence>
<evidence type="ECO:0000256" key="9">
    <source>
        <dbReference type="SAM" id="Phobius"/>
    </source>
</evidence>
<evidence type="ECO:0000256" key="7">
    <source>
        <dbReference type="ARBA" id="ARBA00022989"/>
    </source>
</evidence>
<sequence length="200" mass="22055">MEVPVNEVEIGDTLIIRPGEKIAMDGVIMKGESAINEATITGESVPADKGPSAEVFAGTLNTNGSLEIEVTKRTEDTTIAKIIHLVEEAQTKRAPSQAFVDRFAAIYTPIVLALAVSHVVLFISLSISAISPWLYEHGRINDDKTDEGNNPQALRHLNPHSVLHWQYYWNNHAHNGTKKQRKEHPVQGRWGCKDVSSCVP</sequence>
<gene>
    <name evidence="11" type="ORF">CARN5_3180</name>
</gene>
<dbReference type="InterPro" id="IPR027256">
    <property type="entry name" value="P-typ_ATPase_IB"/>
</dbReference>
<proteinExistence type="predicted"/>
<name>E6QH80_9ZZZZ</name>
<reference evidence="11" key="1">
    <citation type="submission" date="2009-10" db="EMBL/GenBank/DDBJ databases">
        <title>Diversity of trophic interactions inside an arsenic-rich microbial ecosystem.</title>
        <authorList>
            <person name="Bertin P.N."/>
            <person name="Heinrich-Salmeron A."/>
            <person name="Pelletier E."/>
            <person name="Goulhen-Chollet F."/>
            <person name="Arsene-Ploetze F."/>
            <person name="Gallien S."/>
            <person name="Calteau A."/>
            <person name="Vallenet D."/>
            <person name="Casiot C."/>
            <person name="Chane-Woon-Ming B."/>
            <person name="Giloteaux L."/>
            <person name="Barakat M."/>
            <person name="Bonnefoy V."/>
            <person name="Bruneel O."/>
            <person name="Chandler M."/>
            <person name="Cleiss J."/>
            <person name="Duran R."/>
            <person name="Elbaz-Poulichet F."/>
            <person name="Fonknechten N."/>
            <person name="Lauga B."/>
            <person name="Mornico D."/>
            <person name="Ortet P."/>
            <person name="Schaeffer C."/>
            <person name="Siguier P."/>
            <person name="Alexander Thil Smith A."/>
            <person name="Van Dorsselaer A."/>
            <person name="Weissenbach J."/>
            <person name="Medigue C."/>
            <person name="Le Paslier D."/>
        </authorList>
    </citation>
    <scope>NUCLEOTIDE SEQUENCE</scope>
</reference>
<keyword evidence="2 9" id="KW-0812">Transmembrane</keyword>
<keyword evidence="5" id="KW-0067">ATP-binding</keyword>
<dbReference type="SUPFAM" id="SSF81653">
    <property type="entry name" value="Calcium ATPase, transduction domain A"/>
    <property type="match status" value="1"/>
</dbReference>
<protein>
    <recommendedName>
        <fullName evidence="10">P-type ATPase A domain-containing protein</fullName>
    </recommendedName>
</protein>
<dbReference type="GO" id="GO:0005507">
    <property type="term" value="F:copper ion binding"/>
    <property type="evidence" value="ECO:0007669"/>
    <property type="project" value="TreeGrafter"/>
</dbReference>
<organism evidence="11">
    <name type="scientific">mine drainage metagenome</name>
    <dbReference type="NCBI Taxonomy" id="410659"/>
    <lineage>
        <taxon>unclassified sequences</taxon>
        <taxon>metagenomes</taxon>
        <taxon>ecological metagenomes</taxon>
    </lineage>
</organism>
<dbReference type="EMBL" id="CABP01000191">
    <property type="protein sequence ID" value="CBI06594.1"/>
    <property type="molecule type" value="Genomic_DNA"/>
</dbReference>
<keyword evidence="8 9" id="KW-0472">Membrane</keyword>
<evidence type="ECO:0000256" key="4">
    <source>
        <dbReference type="ARBA" id="ARBA00022741"/>
    </source>
</evidence>
<keyword evidence="7 9" id="KW-1133">Transmembrane helix</keyword>
<feature type="transmembrane region" description="Helical" evidence="9">
    <location>
        <begin position="110"/>
        <end position="135"/>
    </location>
</feature>
<accession>E6QH80</accession>
<dbReference type="PANTHER" id="PTHR43520:SF8">
    <property type="entry name" value="P-TYPE CU(+) TRANSPORTER"/>
    <property type="match status" value="1"/>
</dbReference>
<dbReference type="GO" id="GO:0005524">
    <property type="term" value="F:ATP binding"/>
    <property type="evidence" value="ECO:0007669"/>
    <property type="project" value="UniProtKB-KW"/>
</dbReference>
<dbReference type="InterPro" id="IPR008250">
    <property type="entry name" value="ATPase_P-typ_transduc_dom_A_sf"/>
</dbReference>
<dbReference type="GO" id="GO:0055070">
    <property type="term" value="P:copper ion homeostasis"/>
    <property type="evidence" value="ECO:0007669"/>
    <property type="project" value="TreeGrafter"/>
</dbReference>
<dbReference type="Pfam" id="PF00122">
    <property type="entry name" value="E1-E2_ATPase"/>
    <property type="match status" value="1"/>
</dbReference>
<dbReference type="PANTHER" id="PTHR43520">
    <property type="entry name" value="ATP7, ISOFORM B"/>
    <property type="match status" value="1"/>
</dbReference>
<dbReference type="PRINTS" id="PR00941">
    <property type="entry name" value="CDATPASE"/>
</dbReference>
<evidence type="ECO:0000256" key="6">
    <source>
        <dbReference type="ARBA" id="ARBA00022967"/>
    </source>
</evidence>
<comment type="caution">
    <text evidence="11">The sequence shown here is derived from an EMBL/GenBank/DDBJ whole genome shotgun (WGS) entry which is preliminary data.</text>
</comment>
<evidence type="ECO:0000259" key="10">
    <source>
        <dbReference type="Pfam" id="PF00122"/>
    </source>
</evidence>
<dbReference type="InterPro" id="IPR059000">
    <property type="entry name" value="ATPase_P-type_domA"/>
</dbReference>